<name>A0A8A4TL37_SULCO</name>
<dbReference type="KEGG" id="scor:J3U87_34465"/>
<dbReference type="EMBL" id="CP071793">
    <property type="protein sequence ID" value="QTD50719.1"/>
    <property type="molecule type" value="Genomic_DNA"/>
</dbReference>
<dbReference type="AlphaFoldDB" id="A0A8A4TL37"/>
<gene>
    <name evidence="1" type="ORF">J3U87_34465</name>
</gene>
<sequence length="78" mass="9189">MTLKRLEAGDRLPWVRADTMQAIFDELAFTETERAITETHIRSTRQLVTLTKAYDRVLSTPGHYLMPENDRWLNLDRI</sequence>
<keyword evidence="2" id="KW-1185">Reference proteome</keyword>
<protein>
    <submittedName>
        <fullName evidence="1">Uncharacterized protein</fullName>
    </submittedName>
</protein>
<reference evidence="1" key="1">
    <citation type="submission" date="2021-03" db="EMBL/GenBank/DDBJ databases">
        <title>Acanthopleuribacteraceae sp. M133.</title>
        <authorList>
            <person name="Wang G."/>
        </authorList>
    </citation>
    <scope>NUCLEOTIDE SEQUENCE</scope>
    <source>
        <strain evidence="1">M133</strain>
    </source>
</reference>
<accession>A0A8A4TL37</accession>
<evidence type="ECO:0000313" key="1">
    <source>
        <dbReference type="EMBL" id="QTD50719.1"/>
    </source>
</evidence>
<evidence type="ECO:0000313" key="2">
    <source>
        <dbReference type="Proteomes" id="UP000663929"/>
    </source>
</evidence>
<organism evidence="1 2">
    <name type="scientific">Sulfidibacter corallicola</name>
    <dbReference type="NCBI Taxonomy" id="2818388"/>
    <lineage>
        <taxon>Bacteria</taxon>
        <taxon>Pseudomonadati</taxon>
        <taxon>Acidobacteriota</taxon>
        <taxon>Holophagae</taxon>
        <taxon>Acanthopleuribacterales</taxon>
        <taxon>Acanthopleuribacteraceae</taxon>
        <taxon>Sulfidibacter</taxon>
    </lineage>
</organism>
<proteinExistence type="predicted"/>
<dbReference type="Proteomes" id="UP000663929">
    <property type="component" value="Chromosome"/>
</dbReference>
<dbReference type="RefSeq" id="WP_237380653.1">
    <property type="nucleotide sequence ID" value="NZ_CP071793.1"/>
</dbReference>